<evidence type="ECO:0000256" key="5">
    <source>
        <dbReference type="ARBA" id="ARBA00023002"/>
    </source>
</evidence>
<feature type="transmembrane region" description="Helical" evidence="7">
    <location>
        <begin position="55"/>
        <end position="75"/>
    </location>
</feature>
<keyword evidence="5" id="KW-0560">Oxidoreductase</keyword>
<evidence type="ECO:0000256" key="1">
    <source>
        <dbReference type="ARBA" id="ARBA00004651"/>
    </source>
</evidence>
<evidence type="ECO:0000256" key="2">
    <source>
        <dbReference type="ARBA" id="ARBA00022475"/>
    </source>
</evidence>
<comment type="subcellular location">
    <subcellularLocation>
        <location evidence="1">Cell membrane</location>
        <topology evidence="1">Multi-pass membrane protein</topology>
    </subcellularLocation>
</comment>
<dbReference type="InterPro" id="IPR052175">
    <property type="entry name" value="ComplexI-like_HydComp"/>
</dbReference>
<organism evidence="9">
    <name type="scientific">Thermococcus litoralis</name>
    <dbReference type="NCBI Taxonomy" id="2265"/>
    <lineage>
        <taxon>Archaea</taxon>
        <taxon>Methanobacteriati</taxon>
        <taxon>Methanobacteriota</taxon>
        <taxon>Thermococci</taxon>
        <taxon>Thermococcales</taxon>
        <taxon>Thermococcaceae</taxon>
        <taxon>Thermococcus</taxon>
    </lineage>
</organism>
<reference evidence="9" key="1">
    <citation type="journal article" date="2020" name="mSystems">
        <title>Genome- and Community-Level Interaction Insights into Carbon Utilization and Element Cycling Functions of Hydrothermarchaeota in Hydrothermal Sediment.</title>
        <authorList>
            <person name="Zhou Z."/>
            <person name="Liu Y."/>
            <person name="Xu W."/>
            <person name="Pan J."/>
            <person name="Luo Z.H."/>
            <person name="Li M."/>
        </authorList>
    </citation>
    <scope>NUCLEOTIDE SEQUENCE [LARGE SCALE GENOMIC DNA]</scope>
    <source>
        <strain evidence="9">HyVt-93</strain>
    </source>
</reference>
<feature type="transmembrane region" description="Helical" evidence="7">
    <location>
        <begin position="129"/>
        <end position="156"/>
    </location>
</feature>
<dbReference type="GO" id="GO:0016491">
    <property type="term" value="F:oxidoreductase activity"/>
    <property type="evidence" value="ECO:0007669"/>
    <property type="project" value="UniProtKB-KW"/>
</dbReference>
<keyword evidence="6 7" id="KW-0472">Membrane</keyword>
<comment type="caution">
    <text evidence="9">The sequence shown here is derived from an EMBL/GenBank/DDBJ whole genome shotgun (WGS) entry which is preliminary data.</text>
</comment>
<protein>
    <submittedName>
        <fullName evidence="9">Formate hydrogenlyase</fullName>
    </submittedName>
</protein>
<feature type="domain" description="NADH:quinone oxidoreductase/Mrp antiporter transmembrane" evidence="8">
    <location>
        <begin position="8"/>
        <end position="63"/>
    </location>
</feature>
<dbReference type="GO" id="GO:0005886">
    <property type="term" value="C:plasma membrane"/>
    <property type="evidence" value="ECO:0007669"/>
    <property type="project" value="UniProtKB-SubCell"/>
</dbReference>
<dbReference type="InterPro" id="IPR001750">
    <property type="entry name" value="ND/Mrp_TM"/>
</dbReference>
<feature type="transmembrane region" description="Helical" evidence="7">
    <location>
        <begin position="249"/>
        <end position="271"/>
    </location>
</feature>
<evidence type="ECO:0000313" key="9">
    <source>
        <dbReference type="EMBL" id="HHI00242.1"/>
    </source>
</evidence>
<evidence type="ECO:0000256" key="4">
    <source>
        <dbReference type="ARBA" id="ARBA00022989"/>
    </source>
</evidence>
<proteinExistence type="predicted"/>
<feature type="transmembrane region" description="Helical" evidence="7">
    <location>
        <begin position="95"/>
        <end position="117"/>
    </location>
</feature>
<keyword evidence="3 7" id="KW-0812">Transmembrane</keyword>
<feature type="transmembrane region" description="Helical" evidence="7">
    <location>
        <begin position="12"/>
        <end position="35"/>
    </location>
</feature>
<gene>
    <name evidence="9" type="ORF">ENL40_02005</name>
</gene>
<evidence type="ECO:0000256" key="3">
    <source>
        <dbReference type="ARBA" id="ARBA00022692"/>
    </source>
</evidence>
<dbReference type="PANTHER" id="PTHR42682:SF4">
    <property type="entry name" value="NADH-UBIQUINONE_PLASTOQUINONE"/>
    <property type="match status" value="1"/>
</dbReference>
<evidence type="ECO:0000259" key="8">
    <source>
        <dbReference type="Pfam" id="PF00361"/>
    </source>
</evidence>
<feature type="non-terminal residue" evidence="9">
    <location>
        <position position="1"/>
    </location>
</feature>
<dbReference type="PANTHER" id="PTHR42682">
    <property type="entry name" value="HYDROGENASE-4 COMPONENT F"/>
    <property type="match status" value="1"/>
</dbReference>
<dbReference type="AlphaFoldDB" id="A0A7C5JW42"/>
<dbReference type="EMBL" id="DRTU01000090">
    <property type="protein sequence ID" value="HHI00242.1"/>
    <property type="molecule type" value="Genomic_DNA"/>
</dbReference>
<evidence type="ECO:0000256" key="6">
    <source>
        <dbReference type="ARBA" id="ARBA00023136"/>
    </source>
</evidence>
<keyword evidence="4 7" id="KW-1133">Transmembrane helix</keyword>
<name>A0A7C5JW42_THELI</name>
<accession>A0A7C5JW42</accession>
<dbReference type="Pfam" id="PF00361">
    <property type="entry name" value="Proton_antipo_M"/>
    <property type="match status" value="1"/>
</dbReference>
<keyword evidence="2" id="KW-1003">Cell membrane</keyword>
<sequence length="272" mass="29510">TGRKDLELRGLGGKMPFTAAMMVVGILSVSAVPPLNGFISKWLIYQATFLSKDPLLVGGGVVSLFASALTLAAYIKIYRIFRGEPNVEAHEAAPLMLAGEAILAFLCVVAGIFPGIIARIINVDVGNPWLISIGGATFNALLFAGTLCSFIIAAAITLPTKKNLDAPWTTGEPVDEFEQKPEHMFTPIAKFGKKLSFIGERIEEKFSSFERWYSSKDLGYLDEIMFMPVIKLIEGTSYVIKELSKNLNALLAVTFLVLFTIVLTMAVLAGVI</sequence>
<evidence type="ECO:0000256" key="7">
    <source>
        <dbReference type="SAM" id="Phobius"/>
    </source>
</evidence>
<dbReference type="Proteomes" id="UP000886217">
    <property type="component" value="Unassembled WGS sequence"/>
</dbReference>